<name>M2T658_9SPHN</name>
<dbReference type="EMBL" id="AMRV01000011">
    <property type="protein sequence ID" value="EMD81979.1"/>
    <property type="molecule type" value="Genomic_DNA"/>
</dbReference>
<organism evidence="1 2">
    <name type="scientific">Pacificimonas flava</name>
    <dbReference type="NCBI Taxonomy" id="1234595"/>
    <lineage>
        <taxon>Bacteria</taxon>
        <taxon>Pseudomonadati</taxon>
        <taxon>Pseudomonadota</taxon>
        <taxon>Alphaproteobacteria</taxon>
        <taxon>Sphingomonadales</taxon>
        <taxon>Sphingosinicellaceae</taxon>
        <taxon>Pacificimonas</taxon>
    </lineage>
</organism>
<evidence type="ECO:0000313" key="2">
    <source>
        <dbReference type="Proteomes" id="UP000011717"/>
    </source>
</evidence>
<proteinExistence type="predicted"/>
<accession>M2T658</accession>
<keyword evidence="2" id="KW-1185">Reference proteome</keyword>
<reference evidence="1 2" key="1">
    <citation type="journal article" date="2013" name="Genome Announc.">
        <title>Draft Genome Sequence of Strain JLT2015T, Belonging to the Family Sphingomonadaceae of the Alphaproteobacteria.</title>
        <authorList>
            <person name="Tang K."/>
            <person name="Liu K."/>
            <person name="Li S."/>
            <person name="Jiao N."/>
        </authorList>
    </citation>
    <scope>NUCLEOTIDE SEQUENCE [LARGE SCALE GENOMIC DNA]</scope>
    <source>
        <strain evidence="1 2">JLT2015</strain>
    </source>
</reference>
<dbReference type="Proteomes" id="UP000011717">
    <property type="component" value="Unassembled WGS sequence"/>
</dbReference>
<dbReference type="AlphaFoldDB" id="M2T658"/>
<evidence type="ECO:0000313" key="1">
    <source>
        <dbReference type="EMBL" id="EMD81979.1"/>
    </source>
</evidence>
<protein>
    <submittedName>
        <fullName evidence="1">Uncharacterized protein</fullName>
    </submittedName>
</protein>
<sequence length="38" mass="4369">MNGHFDDLDGLLLIAKNREHGLRFTGSDVYPPKRALWD</sequence>
<comment type="caution">
    <text evidence="1">The sequence shown here is derived from an EMBL/GenBank/DDBJ whole genome shotgun (WGS) entry which is preliminary data.</text>
</comment>
<gene>
    <name evidence="1" type="ORF">C725_2635</name>
</gene>